<keyword evidence="5" id="KW-0460">Magnesium</keyword>
<reference evidence="8 9" key="1">
    <citation type="submission" date="2014-03" db="EMBL/GenBank/DDBJ databases">
        <title>The draft genome sequence of Thioclava dalianensis DLFJ1-1.</title>
        <authorList>
            <person name="Lai Q."/>
            <person name="Shao Z."/>
        </authorList>
    </citation>
    <scope>NUCLEOTIDE SEQUENCE [LARGE SCALE GENOMIC DNA]</scope>
    <source>
        <strain evidence="8 9">DLFJ1-1</strain>
    </source>
</reference>
<comment type="cofactor">
    <cofactor evidence="1">
        <name>Mn(2+)</name>
        <dbReference type="ChEBI" id="CHEBI:29035"/>
    </cofactor>
</comment>
<name>A0A074TDG4_9RHOB</name>
<sequence>MTDASLAATPDKTALRHAATVIVLRRDAGEPPRVLMGQRAERAAFMPSKFVFPGGAVDLGDWNVPLSAPLGAPNAARLAHDAPDGIAPALAAAAIRELWEETGMILGARTDWPDAAPPDWQGFADLGFCPAASDLHFVFRAITPPGRPRRFDARFFLVDAEAISNDPDDFSRACDELSHLQWVPLSEARALNLPFITEVVLAEISALLRPGQPISPPASVPFFDNRGPASRFLAIET</sequence>
<evidence type="ECO:0000256" key="2">
    <source>
        <dbReference type="ARBA" id="ARBA00001946"/>
    </source>
</evidence>
<keyword evidence="4" id="KW-0378">Hydrolase</keyword>
<dbReference type="SUPFAM" id="SSF55811">
    <property type="entry name" value="Nudix"/>
    <property type="match status" value="1"/>
</dbReference>
<organism evidence="8 9">
    <name type="scientific">Thioclava dalianensis</name>
    <dbReference type="NCBI Taxonomy" id="1185766"/>
    <lineage>
        <taxon>Bacteria</taxon>
        <taxon>Pseudomonadati</taxon>
        <taxon>Pseudomonadota</taxon>
        <taxon>Alphaproteobacteria</taxon>
        <taxon>Rhodobacterales</taxon>
        <taxon>Paracoccaceae</taxon>
        <taxon>Thioclava</taxon>
    </lineage>
</organism>
<evidence type="ECO:0000313" key="9">
    <source>
        <dbReference type="Proteomes" id="UP000027725"/>
    </source>
</evidence>
<keyword evidence="3" id="KW-0479">Metal-binding</keyword>
<gene>
    <name evidence="8" type="ORF">DL1_01905</name>
</gene>
<dbReference type="GO" id="GO:0016818">
    <property type="term" value="F:hydrolase activity, acting on acid anhydrides, in phosphorus-containing anhydrides"/>
    <property type="evidence" value="ECO:0007669"/>
    <property type="project" value="InterPro"/>
</dbReference>
<dbReference type="CDD" id="cd18870">
    <property type="entry name" value="NUDIX_AcylCoAdiphos_Nudt19"/>
    <property type="match status" value="1"/>
</dbReference>
<dbReference type="eggNOG" id="COG0494">
    <property type="taxonomic scope" value="Bacteria"/>
</dbReference>
<protein>
    <submittedName>
        <fullName evidence="8">DNA mismatch repair protein MutT</fullName>
    </submittedName>
</protein>
<dbReference type="PROSITE" id="PS51462">
    <property type="entry name" value="NUDIX"/>
    <property type="match status" value="1"/>
</dbReference>
<dbReference type="InterPro" id="IPR039121">
    <property type="entry name" value="NUDT19"/>
</dbReference>
<dbReference type="AlphaFoldDB" id="A0A074TDG4"/>
<evidence type="ECO:0000256" key="4">
    <source>
        <dbReference type="ARBA" id="ARBA00022801"/>
    </source>
</evidence>
<feature type="domain" description="Nudix hydrolase" evidence="7">
    <location>
        <begin position="15"/>
        <end position="205"/>
    </location>
</feature>
<evidence type="ECO:0000256" key="5">
    <source>
        <dbReference type="ARBA" id="ARBA00022842"/>
    </source>
</evidence>
<dbReference type="GO" id="GO:0046872">
    <property type="term" value="F:metal ion binding"/>
    <property type="evidence" value="ECO:0007669"/>
    <property type="project" value="UniProtKB-KW"/>
</dbReference>
<evidence type="ECO:0000259" key="7">
    <source>
        <dbReference type="PROSITE" id="PS51462"/>
    </source>
</evidence>
<dbReference type="EMBL" id="JHEH01000010">
    <property type="protein sequence ID" value="KEP69806.1"/>
    <property type="molecule type" value="Genomic_DNA"/>
</dbReference>
<evidence type="ECO:0000256" key="1">
    <source>
        <dbReference type="ARBA" id="ARBA00001936"/>
    </source>
</evidence>
<accession>A0A074TDG4</accession>
<comment type="caution">
    <text evidence="8">The sequence shown here is derived from an EMBL/GenBank/DDBJ whole genome shotgun (WGS) entry which is preliminary data.</text>
</comment>
<evidence type="ECO:0000256" key="6">
    <source>
        <dbReference type="ARBA" id="ARBA00023211"/>
    </source>
</evidence>
<dbReference type="Proteomes" id="UP000027725">
    <property type="component" value="Unassembled WGS sequence"/>
</dbReference>
<dbReference type="InterPro" id="IPR015797">
    <property type="entry name" value="NUDIX_hydrolase-like_dom_sf"/>
</dbReference>
<dbReference type="STRING" id="1185766.SAMN05216224_101659"/>
<evidence type="ECO:0000256" key="3">
    <source>
        <dbReference type="ARBA" id="ARBA00022723"/>
    </source>
</evidence>
<dbReference type="PANTHER" id="PTHR12318:SF0">
    <property type="entry name" value="ACYL-COENZYME A DIPHOSPHATASE NUDT19"/>
    <property type="match status" value="1"/>
</dbReference>
<keyword evidence="9" id="KW-1185">Reference proteome</keyword>
<keyword evidence="6" id="KW-0464">Manganese</keyword>
<evidence type="ECO:0000313" key="8">
    <source>
        <dbReference type="EMBL" id="KEP69806.1"/>
    </source>
</evidence>
<dbReference type="Gene3D" id="3.90.79.10">
    <property type="entry name" value="Nucleoside Triphosphate Pyrophosphohydrolase"/>
    <property type="match status" value="1"/>
</dbReference>
<dbReference type="RefSeq" id="WP_038065604.1">
    <property type="nucleotide sequence ID" value="NZ_FOVB01000001.1"/>
</dbReference>
<comment type="cofactor">
    <cofactor evidence="2">
        <name>Mg(2+)</name>
        <dbReference type="ChEBI" id="CHEBI:18420"/>
    </cofactor>
</comment>
<dbReference type="PANTHER" id="PTHR12318">
    <property type="entry name" value="TESTOSTERONE-REGULATED PROTEIN RP2"/>
    <property type="match status" value="1"/>
</dbReference>
<dbReference type="InterPro" id="IPR000086">
    <property type="entry name" value="NUDIX_hydrolase_dom"/>
</dbReference>
<proteinExistence type="predicted"/>
<dbReference type="OrthoDB" id="9805905at2"/>